<sequence length="168" mass="17459">MLFRVVLIVGICAIAGGGLYFAAGSAHGEKSDSVKIEKTSTPTPIEREIIALKRQVADLRADNDALRAEVTTLTSQNGVVDTIITHLRELKAQDQAIIGLIQPGGNGYSAQAGNDGEAPADEAVFGNARHQIVTPKAKAPPVPTPKPEKVAEASAAGDKPKEDAAATQ</sequence>
<evidence type="ECO:0000256" key="1">
    <source>
        <dbReference type="SAM" id="Coils"/>
    </source>
</evidence>
<evidence type="ECO:0000313" key="3">
    <source>
        <dbReference type="EMBL" id="HHV68819.1"/>
    </source>
</evidence>
<feature type="region of interest" description="Disordered" evidence="2">
    <location>
        <begin position="129"/>
        <end position="168"/>
    </location>
</feature>
<feature type="compositionally biased region" description="Basic and acidic residues" evidence="2">
    <location>
        <begin position="158"/>
        <end position="168"/>
    </location>
</feature>
<comment type="caution">
    <text evidence="3">The sequence shown here is derived from an EMBL/GenBank/DDBJ whole genome shotgun (WGS) entry which is preliminary data.</text>
</comment>
<feature type="coiled-coil region" evidence="1">
    <location>
        <begin position="49"/>
        <end position="76"/>
    </location>
</feature>
<organism evidence="3 4">
    <name type="scientific">Brucella intermedia</name>
    <dbReference type="NCBI Taxonomy" id="94625"/>
    <lineage>
        <taxon>Bacteria</taxon>
        <taxon>Pseudomonadati</taxon>
        <taxon>Pseudomonadota</taxon>
        <taxon>Alphaproteobacteria</taxon>
        <taxon>Hyphomicrobiales</taxon>
        <taxon>Brucellaceae</taxon>
        <taxon>Brucella/Ochrobactrum group</taxon>
        <taxon>Brucella</taxon>
    </lineage>
</organism>
<evidence type="ECO:0000256" key="2">
    <source>
        <dbReference type="SAM" id="MobiDB-lite"/>
    </source>
</evidence>
<gene>
    <name evidence="3" type="ORF">GXX48_14395</name>
</gene>
<reference evidence="3 4" key="1">
    <citation type="journal article" date="2020" name="Biotechnol. Biofuels">
        <title>New insights from the biogas microbiome by comprehensive genome-resolved metagenomics of nearly 1600 species originating from multiple anaerobic digesters.</title>
        <authorList>
            <person name="Campanaro S."/>
            <person name="Treu L."/>
            <person name="Rodriguez-R L.M."/>
            <person name="Kovalovszki A."/>
            <person name="Ziels R.M."/>
            <person name="Maus I."/>
            <person name="Zhu X."/>
            <person name="Kougias P.G."/>
            <person name="Basile A."/>
            <person name="Luo G."/>
            <person name="Schluter A."/>
            <person name="Konstantinidis K.T."/>
            <person name="Angelidaki I."/>
        </authorList>
    </citation>
    <scope>NUCLEOTIDE SEQUENCE [LARGE SCALE GENOMIC DNA]</scope>
    <source>
        <strain evidence="3">AS04akNAM_66</strain>
    </source>
</reference>
<dbReference type="Proteomes" id="UP000551563">
    <property type="component" value="Unassembled WGS sequence"/>
</dbReference>
<protein>
    <submittedName>
        <fullName evidence="3">Uncharacterized protein</fullName>
    </submittedName>
</protein>
<dbReference type="EMBL" id="DUMN01000404">
    <property type="protein sequence ID" value="HHV68819.1"/>
    <property type="molecule type" value="Genomic_DNA"/>
</dbReference>
<name>A0A7V6PD74_9HYPH</name>
<proteinExistence type="predicted"/>
<dbReference type="AlphaFoldDB" id="A0A7V6PD74"/>
<evidence type="ECO:0000313" key="4">
    <source>
        <dbReference type="Proteomes" id="UP000551563"/>
    </source>
</evidence>
<accession>A0A7V6PD74</accession>
<keyword evidence="1" id="KW-0175">Coiled coil</keyword>